<gene>
    <name evidence="1" type="ORF">Satyrvirus20_20</name>
</gene>
<protein>
    <submittedName>
        <fullName evidence="1">Putative phosphoglycerate mutase family protein</fullName>
    </submittedName>
</protein>
<reference evidence="1" key="1">
    <citation type="submission" date="2018-10" db="EMBL/GenBank/DDBJ databases">
        <title>Hidden diversity of soil giant viruses.</title>
        <authorList>
            <person name="Schulz F."/>
            <person name="Alteio L."/>
            <person name="Goudeau D."/>
            <person name="Ryan E.M."/>
            <person name="Malmstrom R.R."/>
            <person name="Blanchard J."/>
            <person name="Woyke T."/>
        </authorList>
    </citation>
    <scope>NUCLEOTIDE SEQUENCE</scope>
    <source>
        <strain evidence="1">SAV1</strain>
    </source>
</reference>
<accession>A0A3G5AI99</accession>
<dbReference type="Gene3D" id="3.40.50.1240">
    <property type="entry name" value="Phosphoglycerate mutase-like"/>
    <property type="match status" value="1"/>
</dbReference>
<evidence type="ECO:0000313" key="1">
    <source>
        <dbReference type="EMBL" id="AYV85513.1"/>
    </source>
</evidence>
<dbReference type="EMBL" id="MK072456">
    <property type="protein sequence ID" value="AYV85513.1"/>
    <property type="molecule type" value="Genomic_DNA"/>
</dbReference>
<organism evidence="1">
    <name type="scientific">Satyrvirus sp</name>
    <dbReference type="NCBI Taxonomy" id="2487771"/>
    <lineage>
        <taxon>Viruses</taxon>
        <taxon>Varidnaviria</taxon>
        <taxon>Bamfordvirae</taxon>
        <taxon>Nucleocytoviricota</taxon>
        <taxon>Megaviricetes</taxon>
        <taxon>Imitervirales</taxon>
        <taxon>Mimiviridae</taxon>
        <taxon>Megamimivirinae</taxon>
    </lineage>
</organism>
<name>A0A3G5AI99_9VIRU</name>
<sequence length="51" mass="5944">MVQIKIIRHSERLDFAHPLYWLFCFGHYWADPPLSPKGHITAHEKGKNIGS</sequence>
<dbReference type="InterPro" id="IPR029033">
    <property type="entry name" value="His_PPase_superfam"/>
</dbReference>
<proteinExistence type="predicted"/>